<evidence type="ECO:0000256" key="1">
    <source>
        <dbReference type="ARBA" id="ARBA00004370"/>
    </source>
</evidence>
<dbReference type="Proteomes" id="UP001217089">
    <property type="component" value="Unassembled WGS sequence"/>
</dbReference>
<dbReference type="PANTHER" id="PTHR24365">
    <property type="entry name" value="TOLL-LIKE RECEPTOR"/>
    <property type="match status" value="1"/>
</dbReference>
<evidence type="ECO:0000256" key="4">
    <source>
        <dbReference type="ARBA" id="ARBA00022989"/>
    </source>
</evidence>
<evidence type="ECO:0000313" key="9">
    <source>
        <dbReference type="Proteomes" id="UP001217089"/>
    </source>
</evidence>
<feature type="compositionally biased region" description="Basic and acidic residues" evidence="6">
    <location>
        <begin position="217"/>
        <end position="234"/>
    </location>
</feature>
<evidence type="ECO:0000259" key="7">
    <source>
        <dbReference type="PROSITE" id="PS50104"/>
    </source>
</evidence>
<dbReference type="SMART" id="SM00255">
    <property type="entry name" value="TIR"/>
    <property type="match status" value="1"/>
</dbReference>
<feature type="non-terminal residue" evidence="8">
    <location>
        <position position="1"/>
    </location>
</feature>
<dbReference type="InterPro" id="IPR000157">
    <property type="entry name" value="TIR_dom"/>
</dbReference>
<comment type="caution">
    <text evidence="8">The sequence shown here is derived from an EMBL/GenBank/DDBJ whole genome shotgun (WGS) entry which is preliminary data.</text>
</comment>
<keyword evidence="5" id="KW-0472">Membrane</keyword>
<keyword evidence="4" id="KW-1133">Transmembrane helix</keyword>
<evidence type="ECO:0000256" key="5">
    <source>
        <dbReference type="ARBA" id="ARBA00023136"/>
    </source>
</evidence>
<dbReference type="Pfam" id="PF13676">
    <property type="entry name" value="TIR_2"/>
    <property type="match status" value="1"/>
</dbReference>
<organism evidence="8 9">
    <name type="scientific">Tegillarca granosa</name>
    <name type="common">Malaysian cockle</name>
    <name type="synonym">Anadara granosa</name>
    <dbReference type="NCBI Taxonomy" id="220873"/>
    <lineage>
        <taxon>Eukaryota</taxon>
        <taxon>Metazoa</taxon>
        <taxon>Spiralia</taxon>
        <taxon>Lophotrochozoa</taxon>
        <taxon>Mollusca</taxon>
        <taxon>Bivalvia</taxon>
        <taxon>Autobranchia</taxon>
        <taxon>Pteriomorphia</taxon>
        <taxon>Arcoida</taxon>
        <taxon>Arcoidea</taxon>
        <taxon>Arcidae</taxon>
        <taxon>Tegillarca</taxon>
    </lineage>
</organism>
<dbReference type="PANTHER" id="PTHR24365:SF541">
    <property type="entry name" value="PROTEIN TOLL-RELATED"/>
    <property type="match status" value="1"/>
</dbReference>
<feature type="region of interest" description="Disordered" evidence="6">
    <location>
        <begin position="146"/>
        <end position="253"/>
    </location>
</feature>
<keyword evidence="2" id="KW-0812">Transmembrane</keyword>
<feature type="domain" description="TIR" evidence="7">
    <location>
        <begin position="12"/>
        <end position="142"/>
    </location>
</feature>
<feature type="compositionally biased region" description="Basic and acidic residues" evidence="6">
    <location>
        <begin position="152"/>
        <end position="164"/>
    </location>
</feature>
<dbReference type="PROSITE" id="PS50104">
    <property type="entry name" value="TIR"/>
    <property type="match status" value="1"/>
</dbReference>
<dbReference type="EMBL" id="JARBDR010000141">
    <property type="protein sequence ID" value="KAJ8320605.1"/>
    <property type="molecule type" value="Genomic_DNA"/>
</dbReference>
<dbReference type="InterPro" id="IPR035897">
    <property type="entry name" value="Toll_tir_struct_dom_sf"/>
</dbReference>
<reference evidence="8 9" key="1">
    <citation type="submission" date="2022-12" db="EMBL/GenBank/DDBJ databases">
        <title>Chromosome-level genome of Tegillarca granosa.</title>
        <authorList>
            <person name="Kim J."/>
        </authorList>
    </citation>
    <scope>NUCLEOTIDE SEQUENCE [LARGE SCALE GENOMIC DNA]</scope>
    <source>
        <strain evidence="8">Teg-2019</strain>
        <tissue evidence="8">Adductor muscle</tissue>
    </source>
</reference>
<evidence type="ECO:0000313" key="8">
    <source>
        <dbReference type="EMBL" id="KAJ8320605.1"/>
    </source>
</evidence>
<sequence>CFSSVVVPDHKVEYDVFVSYSTDDDDWVKEVLFRNLEKQGYAVNIHFKDFVPGMAIAENIMDAVYKSRKTIVVMSKNFLKSMWGQFELQQAHNRAIAKKTDVLILIKYGKCRVPAKLMGKTFLDWTDEDVIPHFWERLYEAIGKPQENDVYNEEKETKEEKQNEEAPPEGNEVAGGPNREIGDYGDVVIDMKKQRGGRNLTKELKKLAAKQRAALKQPEHGKVQVRQKDRKQSTEEDDNNIRQSLEEKKPLLT</sequence>
<keyword evidence="9" id="KW-1185">Reference proteome</keyword>
<accession>A0ABQ9FWF0</accession>
<evidence type="ECO:0000256" key="6">
    <source>
        <dbReference type="SAM" id="MobiDB-lite"/>
    </source>
</evidence>
<comment type="subcellular location">
    <subcellularLocation>
        <location evidence="1">Membrane</location>
    </subcellularLocation>
</comment>
<dbReference type="Gene3D" id="3.40.50.10140">
    <property type="entry name" value="Toll/interleukin-1 receptor homology (TIR) domain"/>
    <property type="match status" value="1"/>
</dbReference>
<evidence type="ECO:0000256" key="3">
    <source>
        <dbReference type="ARBA" id="ARBA00022729"/>
    </source>
</evidence>
<evidence type="ECO:0000256" key="2">
    <source>
        <dbReference type="ARBA" id="ARBA00022692"/>
    </source>
</evidence>
<gene>
    <name evidence="8" type="ORF">KUTeg_002192</name>
</gene>
<proteinExistence type="predicted"/>
<feature type="compositionally biased region" description="Basic and acidic residues" evidence="6">
    <location>
        <begin position="244"/>
        <end position="253"/>
    </location>
</feature>
<keyword evidence="3" id="KW-0732">Signal</keyword>
<protein>
    <recommendedName>
        <fullName evidence="7">TIR domain-containing protein</fullName>
    </recommendedName>
</protein>
<name>A0ABQ9FWF0_TEGGR</name>
<dbReference type="SUPFAM" id="SSF52200">
    <property type="entry name" value="Toll/Interleukin receptor TIR domain"/>
    <property type="match status" value="1"/>
</dbReference>